<keyword evidence="1" id="KW-0539">Nucleus</keyword>
<feature type="region of interest" description="Disordered" evidence="2">
    <location>
        <begin position="1"/>
        <end position="43"/>
    </location>
</feature>
<dbReference type="STRING" id="100787.A0A0G4KQ35"/>
<evidence type="ECO:0000256" key="1">
    <source>
        <dbReference type="ARBA" id="ARBA00023242"/>
    </source>
</evidence>
<feature type="domain" description="Zn(2)-C6 fungal-type" evidence="3">
    <location>
        <begin position="51"/>
        <end position="80"/>
    </location>
</feature>
<dbReference type="InterPro" id="IPR036864">
    <property type="entry name" value="Zn2-C6_fun-type_DNA-bd_sf"/>
</dbReference>
<dbReference type="PANTHER" id="PTHR31668">
    <property type="entry name" value="GLUCOSE TRANSPORT TRANSCRIPTION REGULATOR RGT1-RELATED-RELATED"/>
    <property type="match status" value="1"/>
</dbReference>
<protein>
    <recommendedName>
        <fullName evidence="3">Zn(2)-C6 fungal-type domain-containing protein</fullName>
    </recommendedName>
</protein>
<name>A0A0G4KQ35_VERLO</name>
<feature type="non-terminal residue" evidence="4">
    <location>
        <position position="522"/>
    </location>
</feature>
<accession>A0A0G4KQ35</accession>
<keyword evidence="5" id="KW-1185">Reference proteome</keyword>
<evidence type="ECO:0000313" key="4">
    <source>
        <dbReference type="EMBL" id="CRK11565.1"/>
    </source>
</evidence>
<sequence>MSHIRRQSDTSLSPATSSSSHLRPEKRPSEADPHAHDATAKVAKRAQVSRACQRCRNLRRACSDYRPCKRCSDHGLADQCLGMPGPVQITWGPGHIAGAGAAAATSPQAYVLPPAQDSVQRLAHLLPVTVVNYCARRFFARLYPTIPIVTADYIDRLKAAAASSTPSEVAMEAQLVLAAMSALILLQVEEPESLFNEGLISEKNSAYGERLFDEAILAHRNFARKSNPSLELCLLTFLLYACHAALLHHSQAFLFLREANTLWLLLRPSDDAEVRALADRLFWVLLISERSHAVRYRRPVTLQITPETPSPGPDDDPPLVGFWCLAALFRPLDTSFVALLNKEQVASPPSPSALHHVELAVNAALKPTLRLQDTQKANLRVTQLWLRIILWQLRLRFGHLSEDALQAGPSFTFHYPLEVAKDLTLSTRDLPLDSIKVHGVGLTEKLFDIASSVVDVLARIPIAPSSPSGLGIGIGSEDDLNYIRRLITQLPGGPDIYDALLDKHIQQAVPDMELGRVQNLAD</sequence>
<gene>
    <name evidence="4" type="ORF">BN1708_010199</name>
</gene>
<dbReference type="GO" id="GO:0000981">
    <property type="term" value="F:DNA-binding transcription factor activity, RNA polymerase II-specific"/>
    <property type="evidence" value="ECO:0007669"/>
    <property type="project" value="InterPro"/>
</dbReference>
<evidence type="ECO:0000313" key="5">
    <source>
        <dbReference type="Proteomes" id="UP000044602"/>
    </source>
</evidence>
<feature type="compositionally biased region" description="Low complexity" evidence="2">
    <location>
        <begin position="9"/>
        <end position="20"/>
    </location>
</feature>
<dbReference type="PROSITE" id="PS00463">
    <property type="entry name" value="ZN2_CY6_FUNGAL_1"/>
    <property type="match status" value="1"/>
</dbReference>
<organism evidence="4 5">
    <name type="scientific">Verticillium longisporum</name>
    <name type="common">Verticillium dahliae var. longisporum</name>
    <dbReference type="NCBI Taxonomy" id="100787"/>
    <lineage>
        <taxon>Eukaryota</taxon>
        <taxon>Fungi</taxon>
        <taxon>Dikarya</taxon>
        <taxon>Ascomycota</taxon>
        <taxon>Pezizomycotina</taxon>
        <taxon>Sordariomycetes</taxon>
        <taxon>Hypocreomycetidae</taxon>
        <taxon>Glomerellales</taxon>
        <taxon>Plectosphaerellaceae</taxon>
        <taxon>Verticillium</taxon>
    </lineage>
</organism>
<dbReference type="CDD" id="cd00067">
    <property type="entry name" value="GAL4"/>
    <property type="match status" value="1"/>
</dbReference>
<dbReference type="AlphaFoldDB" id="A0A0G4KQ35"/>
<proteinExistence type="predicted"/>
<feature type="compositionally biased region" description="Basic and acidic residues" evidence="2">
    <location>
        <begin position="22"/>
        <end position="39"/>
    </location>
</feature>
<dbReference type="SUPFAM" id="SSF57701">
    <property type="entry name" value="Zn2/Cys6 DNA-binding domain"/>
    <property type="match status" value="1"/>
</dbReference>
<evidence type="ECO:0000256" key="2">
    <source>
        <dbReference type="SAM" id="MobiDB-lite"/>
    </source>
</evidence>
<dbReference type="GO" id="GO:0008270">
    <property type="term" value="F:zinc ion binding"/>
    <property type="evidence" value="ECO:0007669"/>
    <property type="project" value="InterPro"/>
</dbReference>
<dbReference type="PROSITE" id="PS50048">
    <property type="entry name" value="ZN2_CY6_FUNGAL_2"/>
    <property type="match status" value="1"/>
</dbReference>
<dbReference type="Proteomes" id="UP000044602">
    <property type="component" value="Unassembled WGS sequence"/>
</dbReference>
<dbReference type="InterPro" id="IPR050797">
    <property type="entry name" value="Carb_Metab_Trans_Reg"/>
</dbReference>
<dbReference type="PANTHER" id="PTHR31668:SF20">
    <property type="entry name" value="ZN(II)2CYS6 TRANSCRIPTION FACTOR (EUROFUNG)"/>
    <property type="match status" value="1"/>
</dbReference>
<reference evidence="4 5" key="1">
    <citation type="submission" date="2015-05" db="EMBL/GenBank/DDBJ databases">
        <authorList>
            <person name="Wang D.B."/>
            <person name="Wang M."/>
        </authorList>
    </citation>
    <scope>NUCLEOTIDE SEQUENCE [LARGE SCALE GENOMIC DNA]</scope>
    <source>
        <strain evidence="4">VL1</strain>
    </source>
</reference>
<evidence type="ECO:0000259" key="3">
    <source>
        <dbReference type="PROSITE" id="PS50048"/>
    </source>
</evidence>
<dbReference type="EMBL" id="CVQH01003002">
    <property type="protein sequence ID" value="CRK11565.1"/>
    <property type="molecule type" value="Genomic_DNA"/>
</dbReference>
<dbReference type="InterPro" id="IPR001138">
    <property type="entry name" value="Zn2Cys6_DnaBD"/>
</dbReference>